<keyword evidence="6" id="KW-0395">Inflammatory response</keyword>
<keyword evidence="4" id="KW-0964">Secreted</keyword>
<dbReference type="Proteomes" id="UP000694871">
    <property type="component" value="Unplaced"/>
</dbReference>
<dbReference type="PANTHER" id="PTHR12015">
    <property type="entry name" value="SMALL INDUCIBLE CYTOKINE A"/>
    <property type="match status" value="1"/>
</dbReference>
<dbReference type="CDD" id="cd00272">
    <property type="entry name" value="Chemokine_CC"/>
    <property type="match status" value="1"/>
</dbReference>
<comment type="subcellular location">
    <subcellularLocation>
        <location evidence="1">Secreted</location>
    </subcellularLocation>
</comment>
<dbReference type="InterPro" id="IPR039809">
    <property type="entry name" value="Chemokine_b/g/d"/>
</dbReference>
<evidence type="ECO:0000256" key="8">
    <source>
        <dbReference type="SAM" id="SignalP"/>
    </source>
</evidence>
<accession>A0ABM1JT42</accession>
<feature type="domain" description="Chemokine interleukin-8-like" evidence="9">
    <location>
        <begin position="31"/>
        <end position="88"/>
    </location>
</feature>
<evidence type="ECO:0000256" key="5">
    <source>
        <dbReference type="ARBA" id="ARBA00022729"/>
    </source>
</evidence>
<dbReference type="SMART" id="SM00199">
    <property type="entry name" value="SCY"/>
    <property type="match status" value="1"/>
</dbReference>
<evidence type="ECO:0000259" key="9">
    <source>
        <dbReference type="SMART" id="SM00199"/>
    </source>
</evidence>
<evidence type="ECO:0000256" key="4">
    <source>
        <dbReference type="ARBA" id="ARBA00022525"/>
    </source>
</evidence>
<dbReference type="GeneID" id="107108662"/>
<protein>
    <submittedName>
        <fullName evidence="11">C-C motif chemokine 13-like</fullName>
    </submittedName>
</protein>
<reference evidence="11" key="1">
    <citation type="submission" date="2025-08" db="UniProtKB">
        <authorList>
            <consortium name="RefSeq"/>
        </authorList>
    </citation>
    <scope>IDENTIFICATION</scope>
</reference>
<evidence type="ECO:0000256" key="1">
    <source>
        <dbReference type="ARBA" id="ARBA00004613"/>
    </source>
</evidence>
<dbReference type="InterPro" id="IPR001811">
    <property type="entry name" value="Chemokine_IL8-like_dom"/>
</dbReference>
<dbReference type="Gene3D" id="2.40.50.40">
    <property type="match status" value="1"/>
</dbReference>
<dbReference type="InterPro" id="IPR036048">
    <property type="entry name" value="Interleukin_8-like_sf"/>
</dbReference>
<keyword evidence="3" id="KW-0202">Cytokine</keyword>
<name>A0ABM1JT42_GEKJA</name>
<dbReference type="PANTHER" id="PTHR12015:SF209">
    <property type="entry name" value="C-C MOTIF CHEMOKINE 8"/>
    <property type="match status" value="1"/>
</dbReference>
<proteinExistence type="predicted"/>
<sequence length="97" mass="10967">MARMNFSVAALALFLVAGLLLQSQAQPNAQHSPHCPTFTGKPVPLRLLKSYEVLSRHNPPAVLFYTKKNRQICADPKQQWTQDRMDKLSENGHQENP</sequence>
<feature type="compositionally biased region" description="Basic and acidic residues" evidence="7">
    <location>
        <begin position="83"/>
        <end position="97"/>
    </location>
</feature>
<feature type="signal peptide" evidence="8">
    <location>
        <begin position="1"/>
        <end position="25"/>
    </location>
</feature>
<dbReference type="Pfam" id="PF00048">
    <property type="entry name" value="IL8"/>
    <property type="match status" value="1"/>
</dbReference>
<keyword evidence="2" id="KW-0145">Chemotaxis</keyword>
<evidence type="ECO:0000256" key="2">
    <source>
        <dbReference type="ARBA" id="ARBA00022500"/>
    </source>
</evidence>
<evidence type="ECO:0000256" key="3">
    <source>
        <dbReference type="ARBA" id="ARBA00022514"/>
    </source>
</evidence>
<organism evidence="10 11">
    <name type="scientific">Gekko japonicus</name>
    <name type="common">Schlegel's Japanese gecko</name>
    <dbReference type="NCBI Taxonomy" id="146911"/>
    <lineage>
        <taxon>Eukaryota</taxon>
        <taxon>Metazoa</taxon>
        <taxon>Chordata</taxon>
        <taxon>Craniata</taxon>
        <taxon>Vertebrata</taxon>
        <taxon>Euteleostomi</taxon>
        <taxon>Lepidosauria</taxon>
        <taxon>Squamata</taxon>
        <taxon>Bifurcata</taxon>
        <taxon>Gekkota</taxon>
        <taxon>Gekkonidae</taxon>
        <taxon>Gekkoninae</taxon>
        <taxon>Gekko</taxon>
    </lineage>
</organism>
<keyword evidence="10" id="KW-1185">Reference proteome</keyword>
<evidence type="ECO:0000313" key="11">
    <source>
        <dbReference type="RefSeq" id="XP_015264629.1"/>
    </source>
</evidence>
<evidence type="ECO:0000256" key="6">
    <source>
        <dbReference type="ARBA" id="ARBA00023198"/>
    </source>
</evidence>
<dbReference type="RefSeq" id="XP_015264629.1">
    <property type="nucleotide sequence ID" value="XM_015409143.1"/>
</dbReference>
<gene>
    <name evidence="11" type="primary">LOC107108662</name>
</gene>
<keyword evidence="5 8" id="KW-0732">Signal</keyword>
<dbReference type="SUPFAM" id="SSF54117">
    <property type="entry name" value="Interleukin 8-like chemokines"/>
    <property type="match status" value="1"/>
</dbReference>
<feature type="chain" id="PRO_5047001410" evidence="8">
    <location>
        <begin position="26"/>
        <end position="97"/>
    </location>
</feature>
<evidence type="ECO:0000313" key="10">
    <source>
        <dbReference type="Proteomes" id="UP000694871"/>
    </source>
</evidence>
<evidence type="ECO:0000256" key="7">
    <source>
        <dbReference type="SAM" id="MobiDB-lite"/>
    </source>
</evidence>
<feature type="region of interest" description="Disordered" evidence="7">
    <location>
        <begin position="75"/>
        <end position="97"/>
    </location>
</feature>